<sequence length="179" mass="19939">MEDTGDKPFLRALLRNHRPPYQAHVVTVPEDADYDVIQCKSTMKEVRYSTPEEERVQQKEYESVTLGKTEHEPAQSGFGKVGKGEEEPDTIKSKIPIPDLNSSMAVSSTIAIDSCMVNEIEGRKTLGGENEKGAKYNEDIDKEIKATFEMGHMLGINLRNKEGLVRSTIQGDWAIKGSP</sequence>
<dbReference type="Proteomes" id="UP001056120">
    <property type="component" value="Linkage Group LG14"/>
</dbReference>
<name>A0ACB9GKB3_9ASTR</name>
<gene>
    <name evidence="1" type="ORF">L1987_42997</name>
</gene>
<evidence type="ECO:0000313" key="2">
    <source>
        <dbReference type="Proteomes" id="UP001056120"/>
    </source>
</evidence>
<reference evidence="1 2" key="2">
    <citation type="journal article" date="2022" name="Mol. Ecol. Resour.">
        <title>The genomes of chicory, endive, great burdock and yacon provide insights into Asteraceae paleo-polyploidization history and plant inulin production.</title>
        <authorList>
            <person name="Fan W."/>
            <person name="Wang S."/>
            <person name="Wang H."/>
            <person name="Wang A."/>
            <person name="Jiang F."/>
            <person name="Liu H."/>
            <person name="Zhao H."/>
            <person name="Xu D."/>
            <person name="Zhang Y."/>
        </authorList>
    </citation>
    <scope>NUCLEOTIDE SEQUENCE [LARGE SCALE GENOMIC DNA]</scope>
    <source>
        <strain evidence="2">cv. Yunnan</strain>
        <tissue evidence="1">Leaves</tissue>
    </source>
</reference>
<proteinExistence type="predicted"/>
<reference evidence="2" key="1">
    <citation type="journal article" date="2022" name="Mol. Ecol. Resour.">
        <title>The genomes of chicory, endive, great burdock and yacon provide insights into Asteraceae palaeo-polyploidization history and plant inulin production.</title>
        <authorList>
            <person name="Fan W."/>
            <person name="Wang S."/>
            <person name="Wang H."/>
            <person name="Wang A."/>
            <person name="Jiang F."/>
            <person name="Liu H."/>
            <person name="Zhao H."/>
            <person name="Xu D."/>
            <person name="Zhang Y."/>
        </authorList>
    </citation>
    <scope>NUCLEOTIDE SEQUENCE [LARGE SCALE GENOMIC DNA]</scope>
    <source>
        <strain evidence="2">cv. Yunnan</strain>
    </source>
</reference>
<accession>A0ACB9GKB3</accession>
<evidence type="ECO:0000313" key="1">
    <source>
        <dbReference type="EMBL" id="KAI3783907.1"/>
    </source>
</evidence>
<dbReference type="EMBL" id="CM042031">
    <property type="protein sequence ID" value="KAI3783907.1"/>
    <property type="molecule type" value="Genomic_DNA"/>
</dbReference>
<organism evidence="1 2">
    <name type="scientific">Smallanthus sonchifolius</name>
    <dbReference type="NCBI Taxonomy" id="185202"/>
    <lineage>
        <taxon>Eukaryota</taxon>
        <taxon>Viridiplantae</taxon>
        <taxon>Streptophyta</taxon>
        <taxon>Embryophyta</taxon>
        <taxon>Tracheophyta</taxon>
        <taxon>Spermatophyta</taxon>
        <taxon>Magnoliopsida</taxon>
        <taxon>eudicotyledons</taxon>
        <taxon>Gunneridae</taxon>
        <taxon>Pentapetalae</taxon>
        <taxon>asterids</taxon>
        <taxon>campanulids</taxon>
        <taxon>Asterales</taxon>
        <taxon>Asteraceae</taxon>
        <taxon>Asteroideae</taxon>
        <taxon>Heliantheae alliance</taxon>
        <taxon>Millerieae</taxon>
        <taxon>Smallanthus</taxon>
    </lineage>
</organism>
<protein>
    <submittedName>
        <fullName evidence="1">Uncharacterized protein</fullName>
    </submittedName>
</protein>
<keyword evidence="2" id="KW-1185">Reference proteome</keyword>
<comment type="caution">
    <text evidence="1">The sequence shown here is derived from an EMBL/GenBank/DDBJ whole genome shotgun (WGS) entry which is preliminary data.</text>
</comment>